<evidence type="ECO:0000256" key="4">
    <source>
        <dbReference type="ARBA" id="ARBA00022475"/>
    </source>
</evidence>
<evidence type="ECO:0000256" key="5">
    <source>
        <dbReference type="ARBA" id="ARBA00022553"/>
    </source>
</evidence>
<dbReference type="InterPro" id="IPR003661">
    <property type="entry name" value="HisK_dim/P_dom"/>
</dbReference>
<evidence type="ECO:0000256" key="6">
    <source>
        <dbReference type="ARBA" id="ARBA00022679"/>
    </source>
</evidence>
<dbReference type="Gene3D" id="3.30.565.10">
    <property type="entry name" value="Histidine kinase-like ATPase, C-terminal domain"/>
    <property type="match status" value="1"/>
</dbReference>
<dbReference type="InterPro" id="IPR003594">
    <property type="entry name" value="HATPase_dom"/>
</dbReference>
<organism evidence="16 17">
    <name type="scientific">Sinomicrobium pectinilyticum</name>
    <dbReference type="NCBI Taxonomy" id="1084421"/>
    <lineage>
        <taxon>Bacteria</taxon>
        <taxon>Pseudomonadati</taxon>
        <taxon>Bacteroidota</taxon>
        <taxon>Flavobacteriia</taxon>
        <taxon>Flavobacteriales</taxon>
        <taxon>Flavobacteriaceae</taxon>
        <taxon>Sinomicrobium</taxon>
    </lineage>
</organism>
<dbReference type="InterPro" id="IPR004358">
    <property type="entry name" value="Sig_transdc_His_kin-like_C"/>
</dbReference>
<dbReference type="Proteomes" id="UP000267469">
    <property type="component" value="Unassembled WGS sequence"/>
</dbReference>
<dbReference type="PANTHER" id="PTHR45528:SF1">
    <property type="entry name" value="SENSOR HISTIDINE KINASE CPXA"/>
    <property type="match status" value="1"/>
</dbReference>
<evidence type="ECO:0000256" key="9">
    <source>
        <dbReference type="ARBA" id="ARBA00022777"/>
    </source>
</evidence>
<keyword evidence="6" id="KW-0808">Transferase</keyword>
<accession>A0A3N0E4G0</accession>
<dbReference type="RefSeq" id="WP_123217109.1">
    <property type="nucleotide sequence ID" value="NZ_RJTM01000109.1"/>
</dbReference>
<evidence type="ECO:0000256" key="2">
    <source>
        <dbReference type="ARBA" id="ARBA00004651"/>
    </source>
</evidence>
<dbReference type="EC" id="2.7.13.3" evidence="3"/>
<dbReference type="SUPFAM" id="SSF47384">
    <property type="entry name" value="Homodimeric domain of signal transducing histidine kinase"/>
    <property type="match status" value="1"/>
</dbReference>
<dbReference type="Pfam" id="PF02518">
    <property type="entry name" value="HATPase_c"/>
    <property type="match status" value="1"/>
</dbReference>
<dbReference type="GO" id="GO:0000155">
    <property type="term" value="F:phosphorelay sensor kinase activity"/>
    <property type="evidence" value="ECO:0007669"/>
    <property type="project" value="InterPro"/>
</dbReference>
<gene>
    <name evidence="16" type="ORF">ED312_16420</name>
</gene>
<keyword evidence="12" id="KW-0902">Two-component regulatory system</keyword>
<keyword evidence="10" id="KW-0067">ATP-binding</keyword>
<dbReference type="PROSITE" id="PS50109">
    <property type="entry name" value="HIS_KIN"/>
    <property type="match status" value="1"/>
</dbReference>
<evidence type="ECO:0000256" key="14">
    <source>
        <dbReference type="SAM" id="Phobius"/>
    </source>
</evidence>
<dbReference type="SMART" id="SM00387">
    <property type="entry name" value="HATPase_c"/>
    <property type="match status" value="1"/>
</dbReference>
<dbReference type="Pfam" id="PF00512">
    <property type="entry name" value="HisKA"/>
    <property type="match status" value="1"/>
</dbReference>
<evidence type="ECO:0000256" key="7">
    <source>
        <dbReference type="ARBA" id="ARBA00022692"/>
    </source>
</evidence>
<dbReference type="EMBL" id="RJTM01000109">
    <property type="protein sequence ID" value="RNL82736.1"/>
    <property type="molecule type" value="Genomic_DNA"/>
</dbReference>
<evidence type="ECO:0000259" key="15">
    <source>
        <dbReference type="PROSITE" id="PS50109"/>
    </source>
</evidence>
<dbReference type="InterPro" id="IPR036097">
    <property type="entry name" value="HisK_dim/P_sf"/>
</dbReference>
<name>A0A3N0E4G0_SINP1</name>
<feature type="transmembrane region" description="Helical" evidence="14">
    <location>
        <begin position="159"/>
        <end position="177"/>
    </location>
</feature>
<dbReference type="InterPro" id="IPR050398">
    <property type="entry name" value="HssS/ArlS-like"/>
</dbReference>
<evidence type="ECO:0000256" key="11">
    <source>
        <dbReference type="ARBA" id="ARBA00022989"/>
    </source>
</evidence>
<dbReference type="OrthoDB" id="594725at2"/>
<protein>
    <recommendedName>
        <fullName evidence="3">histidine kinase</fullName>
        <ecNumber evidence="3">2.7.13.3</ecNumber>
    </recommendedName>
</protein>
<comment type="subcellular location">
    <subcellularLocation>
        <location evidence="2">Cell membrane</location>
        <topology evidence="2">Multi-pass membrane protein</topology>
    </subcellularLocation>
</comment>
<comment type="catalytic activity">
    <reaction evidence="1">
        <text>ATP + protein L-histidine = ADP + protein N-phospho-L-histidine.</text>
        <dbReference type="EC" id="2.7.13.3"/>
    </reaction>
</comment>
<keyword evidence="8" id="KW-0547">Nucleotide-binding</keyword>
<dbReference type="GO" id="GO:0005886">
    <property type="term" value="C:plasma membrane"/>
    <property type="evidence" value="ECO:0007669"/>
    <property type="project" value="UniProtKB-SubCell"/>
</dbReference>
<dbReference type="CDD" id="cd00082">
    <property type="entry name" value="HisKA"/>
    <property type="match status" value="1"/>
</dbReference>
<keyword evidence="5" id="KW-0597">Phosphoprotein</keyword>
<evidence type="ECO:0000256" key="12">
    <source>
        <dbReference type="ARBA" id="ARBA00023012"/>
    </source>
</evidence>
<evidence type="ECO:0000256" key="13">
    <source>
        <dbReference type="ARBA" id="ARBA00023136"/>
    </source>
</evidence>
<evidence type="ECO:0000256" key="8">
    <source>
        <dbReference type="ARBA" id="ARBA00022741"/>
    </source>
</evidence>
<evidence type="ECO:0000256" key="10">
    <source>
        <dbReference type="ARBA" id="ARBA00022840"/>
    </source>
</evidence>
<comment type="caution">
    <text evidence="16">The sequence shown here is derived from an EMBL/GenBank/DDBJ whole genome shotgun (WGS) entry which is preliminary data.</text>
</comment>
<keyword evidence="11 14" id="KW-1133">Transmembrane helix</keyword>
<keyword evidence="7 14" id="KW-0812">Transmembrane</keyword>
<dbReference type="SUPFAM" id="SSF55874">
    <property type="entry name" value="ATPase domain of HSP90 chaperone/DNA topoisomerase II/histidine kinase"/>
    <property type="match status" value="1"/>
</dbReference>
<feature type="domain" description="Histidine kinase" evidence="15">
    <location>
        <begin position="240"/>
        <end position="454"/>
    </location>
</feature>
<keyword evidence="17" id="KW-1185">Reference proteome</keyword>
<dbReference type="Gene3D" id="1.10.287.130">
    <property type="match status" value="1"/>
</dbReference>
<evidence type="ECO:0000313" key="16">
    <source>
        <dbReference type="EMBL" id="RNL82736.1"/>
    </source>
</evidence>
<keyword evidence="9 16" id="KW-0418">Kinase</keyword>
<dbReference type="GO" id="GO:0005524">
    <property type="term" value="F:ATP binding"/>
    <property type="evidence" value="ECO:0007669"/>
    <property type="project" value="UniProtKB-KW"/>
</dbReference>
<evidence type="ECO:0000256" key="1">
    <source>
        <dbReference type="ARBA" id="ARBA00000085"/>
    </source>
</evidence>
<dbReference type="PANTHER" id="PTHR45528">
    <property type="entry name" value="SENSOR HISTIDINE KINASE CPXA"/>
    <property type="match status" value="1"/>
</dbReference>
<feature type="transmembrane region" description="Helical" evidence="14">
    <location>
        <begin position="7"/>
        <end position="30"/>
    </location>
</feature>
<keyword evidence="13 14" id="KW-0472">Membrane</keyword>
<evidence type="ECO:0000256" key="3">
    <source>
        <dbReference type="ARBA" id="ARBA00012438"/>
    </source>
</evidence>
<dbReference type="Gene3D" id="6.10.340.10">
    <property type="match status" value="1"/>
</dbReference>
<reference evidence="16 17" key="1">
    <citation type="submission" date="2018-10" db="EMBL/GenBank/DDBJ databases">
        <title>Sinomicrobium pectinilyticum sp. nov., a pectinase-producing bacterium isolated from alkaline and saline soil, and emended description of the genus Sinomicrobium.</title>
        <authorList>
            <person name="Cheng B."/>
            <person name="Li C."/>
            <person name="Lai Q."/>
            <person name="Du M."/>
            <person name="Shao Z."/>
            <person name="Xu P."/>
            <person name="Yang C."/>
        </authorList>
    </citation>
    <scope>NUCLEOTIDE SEQUENCE [LARGE SCALE GENOMIC DNA]</scope>
    <source>
        <strain evidence="16 17">5DNS001</strain>
    </source>
</reference>
<proteinExistence type="predicted"/>
<dbReference type="PRINTS" id="PR00344">
    <property type="entry name" value="BCTRLSENSOR"/>
</dbReference>
<sequence length="454" mass="52721">MTIRKKILVYFTAAVIPLLGLSLFLIYTLFYEYREEEFQQSQKQKIAATLQYLAEVQKVDNEILLSYDRETIDSMYDEKLFIYNNNKKRIYASLDDTTIPDAETILNSLSPNTRWVEKKDGAYDVIGIYFESGMKSYYGICKAYDAVGYSKLGFLRNTLVLIFFVISLVLVLLSYYLSRKISRPLMEITRKITCYDPEKEDDPIEVRGREKEIVLLTNRFNQLIHRIREAFAFQKYAIHHISHELKTPIAVLVSNFEKLEKETDPEVMRKLILRQKEDTRNLGEIINVLLEIAKTESADRNSGKEIRIDELVFDLADELKLLFPEHGFQVKYTEIPEDESRLMVLGNERLLRAAFTNLMLNSIHYGSDNLTGIHITVFPRKLKLDVVNKGKTIAEEERQYLFQHFFRGDNSRGKPGFGLGLVFIYKIIQLHEGSISYTSENGDMNIFTVTLPLS</sequence>
<dbReference type="SMART" id="SM00388">
    <property type="entry name" value="HisKA"/>
    <property type="match status" value="1"/>
</dbReference>
<dbReference type="AlphaFoldDB" id="A0A3N0E4G0"/>
<keyword evidence="4" id="KW-1003">Cell membrane</keyword>
<dbReference type="InterPro" id="IPR005467">
    <property type="entry name" value="His_kinase_dom"/>
</dbReference>
<dbReference type="InterPro" id="IPR036890">
    <property type="entry name" value="HATPase_C_sf"/>
</dbReference>
<evidence type="ECO:0000313" key="17">
    <source>
        <dbReference type="Proteomes" id="UP000267469"/>
    </source>
</evidence>